<accession>A0A2V2MUI9</accession>
<dbReference type="AlphaFoldDB" id="A0A2V2MUI9"/>
<feature type="domain" description="N-acetyltransferase" evidence="1">
    <location>
        <begin position="8"/>
        <end position="154"/>
    </location>
</feature>
<dbReference type="GeneID" id="97547494"/>
<dbReference type="RefSeq" id="WP_109970034.1">
    <property type="nucleotide sequence ID" value="NZ_CP176093.1"/>
</dbReference>
<protein>
    <submittedName>
        <fullName evidence="2">GNAT family N-acetyltransferase</fullName>
    </submittedName>
</protein>
<reference evidence="2 3" key="1">
    <citation type="submission" date="2018-05" db="EMBL/GenBank/DDBJ databases">
        <title>Draft genome of Methanospirillum lacunae Ki8-1.</title>
        <authorList>
            <person name="Dueholm M.S."/>
            <person name="Nielsen P.H."/>
            <person name="Bakmann L.F."/>
            <person name="Otzen D.E."/>
        </authorList>
    </citation>
    <scope>NUCLEOTIDE SEQUENCE [LARGE SCALE GENOMIC DNA]</scope>
    <source>
        <strain evidence="2 3">Ki8-1</strain>
    </source>
</reference>
<dbReference type="InterPro" id="IPR000182">
    <property type="entry name" value="GNAT_dom"/>
</dbReference>
<dbReference type="Pfam" id="PF00583">
    <property type="entry name" value="Acetyltransf_1"/>
    <property type="match status" value="1"/>
</dbReference>
<organism evidence="2 3">
    <name type="scientific">Methanospirillum lacunae</name>
    <dbReference type="NCBI Taxonomy" id="668570"/>
    <lineage>
        <taxon>Archaea</taxon>
        <taxon>Methanobacteriati</taxon>
        <taxon>Methanobacteriota</taxon>
        <taxon>Stenosarchaea group</taxon>
        <taxon>Methanomicrobia</taxon>
        <taxon>Methanomicrobiales</taxon>
        <taxon>Methanospirillaceae</taxon>
        <taxon>Methanospirillum</taxon>
    </lineage>
</organism>
<dbReference type="PIRSF" id="PIRSF037663">
    <property type="entry name" value="Acetyltransf_GNAT_prd"/>
    <property type="match status" value="1"/>
</dbReference>
<dbReference type="EMBL" id="QGMY01000017">
    <property type="protein sequence ID" value="PWR69970.1"/>
    <property type="molecule type" value="Genomic_DNA"/>
</dbReference>
<dbReference type="InterPro" id="IPR016181">
    <property type="entry name" value="Acyl_CoA_acyltransferase"/>
</dbReference>
<sequence>MGSIMKQIKVRAINEADYSCVCLLEQGSSGAHYQAAVFVRQAMTLWPRLFLVSEVDDQIAGYLVGSIPCDYPSSGWILRVRVDAAFQRMGVATMLMCKIEDLMKDYRINQILLSCSPVNHGALALYYRQGYSDLNRETAYFGPGEDRLILRKTI</sequence>
<keyword evidence="2" id="KW-0808">Transferase</keyword>
<gene>
    <name evidence="2" type="ORF">DK846_16195</name>
</gene>
<dbReference type="InterPro" id="IPR017255">
    <property type="entry name" value="AcTrfase_GNAT_prd"/>
</dbReference>
<keyword evidence="3" id="KW-1185">Reference proteome</keyword>
<dbReference type="Gene3D" id="3.40.630.30">
    <property type="match status" value="1"/>
</dbReference>
<dbReference type="CDD" id="cd04301">
    <property type="entry name" value="NAT_SF"/>
    <property type="match status" value="1"/>
</dbReference>
<evidence type="ECO:0000313" key="3">
    <source>
        <dbReference type="Proteomes" id="UP000245657"/>
    </source>
</evidence>
<dbReference type="GO" id="GO:0016747">
    <property type="term" value="F:acyltransferase activity, transferring groups other than amino-acyl groups"/>
    <property type="evidence" value="ECO:0007669"/>
    <property type="project" value="InterPro"/>
</dbReference>
<evidence type="ECO:0000259" key="1">
    <source>
        <dbReference type="PROSITE" id="PS51186"/>
    </source>
</evidence>
<dbReference type="Proteomes" id="UP000245657">
    <property type="component" value="Unassembled WGS sequence"/>
</dbReference>
<comment type="caution">
    <text evidence="2">The sequence shown here is derived from an EMBL/GenBank/DDBJ whole genome shotgun (WGS) entry which is preliminary data.</text>
</comment>
<dbReference type="PROSITE" id="PS51186">
    <property type="entry name" value="GNAT"/>
    <property type="match status" value="1"/>
</dbReference>
<evidence type="ECO:0000313" key="2">
    <source>
        <dbReference type="EMBL" id="PWR69970.1"/>
    </source>
</evidence>
<name>A0A2V2MUI9_9EURY</name>
<proteinExistence type="predicted"/>
<dbReference type="SUPFAM" id="SSF55729">
    <property type="entry name" value="Acyl-CoA N-acyltransferases (Nat)"/>
    <property type="match status" value="1"/>
</dbReference>